<proteinExistence type="predicted"/>
<dbReference type="Proteomes" id="UP000294847">
    <property type="component" value="Chromosome 2"/>
</dbReference>
<dbReference type="AlphaFoldDB" id="A0A4P7N572"/>
<evidence type="ECO:0000313" key="2">
    <source>
        <dbReference type="Proteomes" id="UP000294847"/>
    </source>
</evidence>
<protein>
    <submittedName>
        <fullName evidence="1">Uncharacterized protein</fullName>
    </submittedName>
</protein>
<sequence>MWGKIATNRRDPRPARAALYFDLIMTSTKGYRGRSIVGYLMLALASTNQSPHLELIQNGSVEQQKSVLKACRDLENNIENDSLGFVEFRKRPWNLEFDQISSYAFDEDDERNMEEKERGGHLQIWLEHVEQGQIDALSE</sequence>
<dbReference type="EMBL" id="CP034205">
    <property type="protein sequence ID" value="QBZ57679.1"/>
    <property type="molecule type" value="Genomic_DNA"/>
</dbReference>
<name>A0A4P7N572_PYROR</name>
<gene>
    <name evidence="1" type="ORF">PoMZ_02613</name>
</gene>
<reference evidence="1 2" key="1">
    <citation type="journal article" date="2019" name="Mol. Biol. Evol.">
        <title>Blast fungal genomes show frequent chromosomal changes, gene gains and losses, and effector gene turnover.</title>
        <authorList>
            <person name="Gomez Luciano L.B."/>
            <person name="Jason Tsai I."/>
            <person name="Chuma I."/>
            <person name="Tosa Y."/>
            <person name="Chen Y.H."/>
            <person name="Li J.Y."/>
            <person name="Li M.Y."/>
            <person name="Jade Lu M.Y."/>
            <person name="Nakayashiki H."/>
            <person name="Li W.H."/>
        </authorList>
    </citation>
    <scope>NUCLEOTIDE SEQUENCE [LARGE SCALE GENOMIC DNA]</scope>
    <source>
        <strain evidence="1">MZ5-1-6</strain>
    </source>
</reference>
<organism evidence="1 2">
    <name type="scientific">Pyricularia oryzae</name>
    <name type="common">Rice blast fungus</name>
    <name type="synonym">Magnaporthe oryzae</name>
    <dbReference type="NCBI Taxonomy" id="318829"/>
    <lineage>
        <taxon>Eukaryota</taxon>
        <taxon>Fungi</taxon>
        <taxon>Dikarya</taxon>
        <taxon>Ascomycota</taxon>
        <taxon>Pezizomycotina</taxon>
        <taxon>Sordariomycetes</taxon>
        <taxon>Sordariomycetidae</taxon>
        <taxon>Magnaporthales</taxon>
        <taxon>Pyriculariaceae</taxon>
        <taxon>Pyricularia</taxon>
    </lineage>
</organism>
<evidence type="ECO:0000313" key="1">
    <source>
        <dbReference type="EMBL" id="QBZ57679.1"/>
    </source>
</evidence>
<accession>A0A4P7N572</accession>